<dbReference type="Gene3D" id="3.40.50.2300">
    <property type="match status" value="1"/>
</dbReference>
<dbReference type="PROSITE" id="PS50110">
    <property type="entry name" value="RESPONSE_REGULATORY"/>
    <property type="match status" value="1"/>
</dbReference>
<dbReference type="SUPFAM" id="SSF52172">
    <property type="entry name" value="CheY-like"/>
    <property type="match status" value="1"/>
</dbReference>
<dbReference type="InterPro" id="IPR001789">
    <property type="entry name" value="Sig_transdc_resp-reg_receiver"/>
</dbReference>
<organism evidence="3 4">
    <name type="scientific">Natronoarchaeum mannanilyticum</name>
    <dbReference type="NCBI Taxonomy" id="926360"/>
    <lineage>
        <taxon>Archaea</taxon>
        <taxon>Methanobacteriati</taxon>
        <taxon>Methanobacteriota</taxon>
        <taxon>Stenosarchaea group</taxon>
        <taxon>Halobacteria</taxon>
        <taxon>Halobacteriales</taxon>
        <taxon>Natronoarchaeaceae</taxon>
    </lineage>
</organism>
<dbReference type="SMART" id="SM00448">
    <property type="entry name" value="REC"/>
    <property type="match status" value="1"/>
</dbReference>
<dbReference type="Pfam" id="PF00072">
    <property type="entry name" value="Response_reg"/>
    <property type="match status" value="1"/>
</dbReference>
<dbReference type="PANTHER" id="PTHR44520:SF2">
    <property type="entry name" value="RESPONSE REGULATOR RCP1"/>
    <property type="match status" value="1"/>
</dbReference>
<evidence type="ECO:0000313" key="3">
    <source>
        <dbReference type="EMBL" id="GAA0678621.1"/>
    </source>
</evidence>
<accession>A0AAV3TBP5</accession>
<dbReference type="InterPro" id="IPR011006">
    <property type="entry name" value="CheY-like_superfamily"/>
</dbReference>
<gene>
    <name evidence="3" type="ORF">GCM10009020_28700</name>
</gene>
<dbReference type="PANTHER" id="PTHR44520">
    <property type="entry name" value="RESPONSE REGULATOR RCP1-RELATED"/>
    <property type="match status" value="1"/>
</dbReference>
<evidence type="ECO:0000256" key="1">
    <source>
        <dbReference type="PROSITE-ProRule" id="PRU00169"/>
    </source>
</evidence>
<dbReference type="CDD" id="cd17557">
    <property type="entry name" value="REC_Rcp-like"/>
    <property type="match status" value="1"/>
</dbReference>
<dbReference type="Proteomes" id="UP001500420">
    <property type="component" value="Unassembled WGS sequence"/>
</dbReference>
<feature type="domain" description="Response regulatory" evidence="2">
    <location>
        <begin position="11"/>
        <end position="136"/>
    </location>
</feature>
<sequence>MIEHRSAEPIDVLLVEDNPGDVRLTEEAFAEAKISNDLHVVRDGESALDFVYRRGDYESAPTPDLVLLDLNLPKIDGTEVLEEIKTDDALKRIPVIVLTSSSAEEDIVESYELHSNAYLTKPVDPDEFVELVQSFEEFWFTLVKLPPEPEAEPTPLEGEE</sequence>
<feature type="modified residue" description="4-aspartylphosphate" evidence="1">
    <location>
        <position position="69"/>
    </location>
</feature>
<dbReference type="RefSeq" id="WP_343774745.1">
    <property type="nucleotide sequence ID" value="NZ_BAAADV010000007.1"/>
</dbReference>
<keyword evidence="1" id="KW-0597">Phosphoprotein</keyword>
<dbReference type="AlphaFoldDB" id="A0AAV3TBP5"/>
<keyword evidence="4" id="KW-1185">Reference proteome</keyword>
<comment type="caution">
    <text evidence="3">The sequence shown here is derived from an EMBL/GenBank/DDBJ whole genome shotgun (WGS) entry which is preliminary data.</text>
</comment>
<evidence type="ECO:0000259" key="2">
    <source>
        <dbReference type="PROSITE" id="PS50110"/>
    </source>
</evidence>
<name>A0AAV3TBP5_9EURY</name>
<reference evidence="3 4" key="1">
    <citation type="journal article" date="2019" name="Int. J. Syst. Evol. Microbiol.">
        <title>The Global Catalogue of Microorganisms (GCM) 10K type strain sequencing project: providing services to taxonomists for standard genome sequencing and annotation.</title>
        <authorList>
            <consortium name="The Broad Institute Genomics Platform"/>
            <consortium name="The Broad Institute Genome Sequencing Center for Infectious Disease"/>
            <person name="Wu L."/>
            <person name="Ma J."/>
        </authorList>
    </citation>
    <scope>NUCLEOTIDE SEQUENCE [LARGE SCALE GENOMIC DNA]</scope>
    <source>
        <strain evidence="3 4">JCM 16328</strain>
    </source>
</reference>
<dbReference type="GO" id="GO:0000160">
    <property type="term" value="P:phosphorelay signal transduction system"/>
    <property type="evidence" value="ECO:0007669"/>
    <property type="project" value="InterPro"/>
</dbReference>
<dbReference type="InterPro" id="IPR052893">
    <property type="entry name" value="TCS_response_regulator"/>
</dbReference>
<protein>
    <submittedName>
        <fullName evidence="3">Response regulator</fullName>
    </submittedName>
</protein>
<proteinExistence type="predicted"/>
<evidence type="ECO:0000313" key="4">
    <source>
        <dbReference type="Proteomes" id="UP001500420"/>
    </source>
</evidence>
<dbReference type="EMBL" id="BAAADV010000007">
    <property type="protein sequence ID" value="GAA0678621.1"/>
    <property type="molecule type" value="Genomic_DNA"/>
</dbReference>